<evidence type="ECO:0000256" key="6">
    <source>
        <dbReference type="SAM" id="MobiDB-lite"/>
    </source>
</evidence>
<dbReference type="Proteomes" id="UP000734854">
    <property type="component" value="Unassembled WGS sequence"/>
</dbReference>
<name>A0A8J5L6P6_ZINOF</name>
<dbReference type="SMART" id="SM00338">
    <property type="entry name" value="BRLZ"/>
    <property type="match status" value="1"/>
</dbReference>
<feature type="region of interest" description="Disordered" evidence="6">
    <location>
        <begin position="108"/>
        <end position="129"/>
    </location>
</feature>
<protein>
    <recommendedName>
        <fullName evidence="7">BZIP domain-containing protein</fullName>
    </recommendedName>
</protein>
<dbReference type="AlphaFoldDB" id="A0A8J5L6P6"/>
<dbReference type="PROSITE" id="PS00036">
    <property type="entry name" value="BZIP_BASIC"/>
    <property type="match status" value="1"/>
</dbReference>
<evidence type="ECO:0000313" key="9">
    <source>
        <dbReference type="Proteomes" id="UP000734854"/>
    </source>
</evidence>
<dbReference type="InterPro" id="IPR004827">
    <property type="entry name" value="bZIP"/>
</dbReference>
<dbReference type="PROSITE" id="PS50217">
    <property type="entry name" value="BZIP"/>
    <property type="match status" value="1"/>
</dbReference>
<evidence type="ECO:0000256" key="1">
    <source>
        <dbReference type="ARBA" id="ARBA00004123"/>
    </source>
</evidence>
<dbReference type="InterPro" id="IPR046347">
    <property type="entry name" value="bZIP_sf"/>
</dbReference>
<comment type="caution">
    <text evidence="8">The sequence shown here is derived from an EMBL/GenBank/DDBJ whole genome shotgun (WGS) entry which is preliminary data.</text>
</comment>
<evidence type="ECO:0000256" key="5">
    <source>
        <dbReference type="ARBA" id="ARBA00023242"/>
    </source>
</evidence>
<organism evidence="8 9">
    <name type="scientific">Zingiber officinale</name>
    <name type="common">Ginger</name>
    <name type="synonym">Amomum zingiber</name>
    <dbReference type="NCBI Taxonomy" id="94328"/>
    <lineage>
        <taxon>Eukaryota</taxon>
        <taxon>Viridiplantae</taxon>
        <taxon>Streptophyta</taxon>
        <taxon>Embryophyta</taxon>
        <taxon>Tracheophyta</taxon>
        <taxon>Spermatophyta</taxon>
        <taxon>Magnoliopsida</taxon>
        <taxon>Liliopsida</taxon>
        <taxon>Zingiberales</taxon>
        <taxon>Zingiberaceae</taxon>
        <taxon>Zingiber</taxon>
    </lineage>
</organism>
<dbReference type="GO" id="GO:0045893">
    <property type="term" value="P:positive regulation of DNA-templated transcription"/>
    <property type="evidence" value="ECO:0007669"/>
    <property type="project" value="TreeGrafter"/>
</dbReference>
<sequence length="249" mass="27342">MSVGFASSTEVPETGGTRSLDTGTVDRRRTSDDLVNAADRSSTGSWGCGQPSRHVIPAGPRSVGPTSQLKCCSPSSSALPFFHRRAPPAAAMAVLDFAVDSFELEFIDSPPGRANETPPPSPDEERRLRRMISNRESARRSRMRRQRHLEGLLREEERLTAQNRGLSDRLEAMNCYSTLLRRDNERLLLASAALRRRLAEAGRTYNYLLRGRLSWISHPPPAPLSSMAAGNDPTLASLTAHAGAFFISN</sequence>
<feature type="compositionally biased region" description="Polar residues" evidence="6">
    <location>
        <begin position="1"/>
        <end position="22"/>
    </location>
</feature>
<dbReference type="Pfam" id="PF00170">
    <property type="entry name" value="bZIP_1"/>
    <property type="match status" value="1"/>
</dbReference>
<dbReference type="PANTHER" id="PTHR45764">
    <property type="entry name" value="BZIP TRANSCRIPTION FACTOR 44"/>
    <property type="match status" value="1"/>
</dbReference>
<keyword evidence="2" id="KW-0805">Transcription regulation</keyword>
<dbReference type="Gene3D" id="1.20.5.170">
    <property type="match status" value="1"/>
</dbReference>
<dbReference type="EMBL" id="JACMSC010000010">
    <property type="protein sequence ID" value="KAG6502525.1"/>
    <property type="molecule type" value="Genomic_DNA"/>
</dbReference>
<dbReference type="PANTHER" id="PTHR45764:SF21">
    <property type="entry name" value="OS03G0770000 PROTEIN"/>
    <property type="match status" value="1"/>
</dbReference>
<evidence type="ECO:0000256" key="4">
    <source>
        <dbReference type="ARBA" id="ARBA00023163"/>
    </source>
</evidence>
<feature type="region of interest" description="Disordered" evidence="6">
    <location>
        <begin position="1"/>
        <end position="52"/>
    </location>
</feature>
<keyword evidence="4" id="KW-0804">Transcription</keyword>
<accession>A0A8J5L6P6</accession>
<dbReference type="GO" id="GO:0000976">
    <property type="term" value="F:transcription cis-regulatory region binding"/>
    <property type="evidence" value="ECO:0007669"/>
    <property type="project" value="TreeGrafter"/>
</dbReference>
<dbReference type="SUPFAM" id="SSF57959">
    <property type="entry name" value="Leucine zipper domain"/>
    <property type="match status" value="1"/>
</dbReference>
<dbReference type="GO" id="GO:0005634">
    <property type="term" value="C:nucleus"/>
    <property type="evidence" value="ECO:0007669"/>
    <property type="project" value="UniProtKB-SubCell"/>
</dbReference>
<evidence type="ECO:0000313" key="8">
    <source>
        <dbReference type="EMBL" id="KAG6502525.1"/>
    </source>
</evidence>
<evidence type="ECO:0000256" key="3">
    <source>
        <dbReference type="ARBA" id="ARBA00023125"/>
    </source>
</evidence>
<proteinExistence type="predicted"/>
<keyword evidence="3" id="KW-0238">DNA-binding</keyword>
<keyword evidence="5" id="KW-0539">Nucleus</keyword>
<keyword evidence="9" id="KW-1185">Reference proteome</keyword>
<dbReference type="FunFam" id="1.20.5.170:FF:000020">
    <property type="entry name" value="BZIP transcription factor"/>
    <property type="match status" value="1"/>
</dbReference>
<reference evidence="8 9" key="1">
    <citation type="submission" date="2020-08" db="EMBL/GenBank/DDBJ databases">
        <title>Plant Genome Project.</title>
        <authorList>
            <person name="Zhang R.-G."/>
        </authorList>
    </citation>
    <scope>NUCLEOTIDE SEQUENCE [LARGE SCALE GENOMIC DNA]</scope>
    <source>
        <tissue evidence="8">Rhizome</tissue>
    </source>
</reference>
<dbReference type="GO" id="GO:0003700">
    <property type="term" value="F:DNA-binding transcription factor activity"/>
    <property type="evidence" value="ECO:0007669"/>
    <property type="project" value="InterPro"/>
</dbReference>
<comment type="subcellular location">
    <subcellularLocation>
        <location evidence="1">Nucleus</location>
    </subcellularLocation>
</comment>
<evidence type="ECO:0000256" key="2">
    <source>
        <dbReference type="ARBA" id="ARBA00023015"/>
    </source>
</evidence>
<gene>
    <name evidence="8" type="ORF">ZIOFF_034809</name>
</gene>
<feature type="domain" description="BZIP" evidence="7">
    <location>
        <begin position="124"/>
        <end position="187"/>
    </location>
</feature>
<evidence type="ECO:0000259" key="7">
    <source>
        <dbReference type="PROSITE" id="PS50217"/>
    </source>
</evidence>